<proteinExistence type="predicted"/>
<accession>A0AAD2DFK3</accession>
<evidence type="ECO:0000313" key="3">
    <source>
        <dbReference type="Proteomes" id="UP001189143"/>
    </source>
</evidence>
<dbReference type="Proteomes" id="UP001189143">
    <property type="component" value="Unassembled WGS sequence"/>
</dbReference>
<sequence>MKKNLKKLLSTSLVFLGLLSFGVSPETVLASDTKEYEVNNMEELKEIIYNLNSELQEDYSNEKNEDLRSDELEKLISETNPDILKDYTEKINDEIKDIINNAEGLECIVNTNDVTSSTQTFELSDGGIVEITQTISPLDNKNINARTFYPWGDNEYEVDYRVKHTLYPDTHLCLVTTFDVNKQNIECTSSSTKGTSTVFPVTVTKSSKVYKSKASKKDEYIGAQGDYTVTVGGYDGIGFVSMDYTIKSKIKLNYIGTSGAEVKASYSAQ</sequence>
<gene>
    <name evidence="2" type="ORF">CNEO2_940021</name>
</gene>
<evidence type="ECO:0000313" key="2">
    <source>
        <dbReference type="EMBL" id="CAI3697133.1"/>
    </source>
</evidence>
<dbReference type="AlphaFoldDB" id="A0AAD2DFK3"/>
<organism evidence="2 3">
    <name type="scientific">Clostridium neonatale</name>
    <dbReference type="NCBI Taxonomy" id="137838"/>
    <lineage>
        <taxon>Bacteria</taxon>
        <taxon>Bacillati</taxon>
        <taxon>Bacillota</taxon>
        <taxon>Clostridia</taxon>
        <taxon>Eubacteriales</taxon>
        <taxon>Clostridiaceae</taxon>
        <taxon>Clostridium</taxon>
    </lineage>
</organism>
<keyword evidence="1" id="KW-0732">Signal</keyword>
<feature type="signal peptide" evidence="1">
    <location>
        <begin position="1"/>
        <end position="30"/>
    </location>
</feature>
<evidence type="ECO:0000256" key="1">
    <source>
        <dbReference type="SAM" id="SignalP"/>
    </source>
</evidence>
<feature type="chain" id="PRO_5042107138" evidence="1">
    <location>
        <begin position="31"/>
        <end position="269"/>
    </location>
</feature>
<name>A0AAD2DFK3_9CLOT</name>
<comment type="caution">
    <text evidence="2">The sequence shown here is derived from an EMBL/GenBank/DDBJ whole genome shotgun (WGS) entry which is preliminary data.</text>
</comment>
<reference evidence="2" key="1">
    <citation type="submission" date="2022-10" db="EMBL/GenBank/DDBJ databases">
        <authorList>
            <person name="Aires J."/>
            <person name="Mesa V."/>
        </authorList>
    </citation>
    <scope>NUCLEOTIDE SEQUENCE</scope>
    <source>
        <strain evidence="2">Clostridium neonatale JD116</strain>
    </source>
</reference>
<protein>
    <submittedName>
        <fullName evidence="2">Uncharacterized protein</fullName>
    </submittedName>
</protein>
<dbReference type="EMBL" id="CAMTCP010000297">
    <property type="protein sequence ID" value="CAI3697133.1"/>
    <property type="molecule type" value="Genomic_DNA"/>
</dbReference>
<dbReference type="RefSeq" id="WP_210886958.1">
    <property type="nucleotide sequence ID" value="NZ_CAMRXC010000291.1"/>
</dbReference>